<dbReference type="InterPro" id="IPR050889">
    <property type="entry name" value="Dendritic_Spine_Reg/Scaffold"/>
</dbReference>
<feature type="repeat" description="ANK" evidence="3">
    <location>
        <begin position="1013"/>
        <end position="1045"/>
    </location>
</feature>
<dbReference type="InterPro" id="IPR056884">
    <property type="entry name" value="NPHP3-like_N"/>
</dbReference>
<sequence length="1228" mass="136172">MDPGTAVGVASLGIQLCEGILKYYSKWRSYDKDIEDTYRQIAELAKIFARLRASLDKISYDRKQSDHAKEALQPCETSLLELQQLLVELRPINTPSGRGERAWAQLRRTTYPLKASTLAKLRELDEDVRNQLSLALQGTQIDIAAVIQGQLSDMQLSIDGLSTTLNQVSLQSTATATDVNRLGASVNQVSVTADSTAEDAKALLQAEDQKKLNEILKWLTPDASQDPWLDFKAARDKHQAGTGTWLLTDDSYQSWKSARTSHLWVHGKAGSGKTILCSTAVDDLRTDYEHAPSLGFAVFFFSFANQKKQSVDDMLLALIAQLARRPPALVVLAAAYEKHKLSTPFNAPLQKIFIDQINAMKTSVIVLDALDECPQALDAQRKLWDSLQLMALETQTMKLFVTSRDEPPIRIAMSEKIHVGIVSVDVGQVNHDIECYVMSEIEKDATLRKFSPESKLRVPMGILPARRTEEDQNANFGKVEQILSSLPKTLNDTYERMLARIDESDRREAKTVLQWLVVKVRHMTLSELAETCIIDTESKTISEYDRVIPENLVDLLGSLVVREMWYGIPCLTLAHFSVQEYLLSNRIAGGQSDGGSPYINELEAHSFVTDSCLAYLKWYASDSTRWPKTHEDLNDSEYDFVSSDDNQYDFANSYDNLHFPLLSYAKYHMTTLNKRRTEADLAPIICLLSSREKVIRIWGWGGSGCMVAAALNCPQLMCRLRCDATSKDLNKSLHDAARNGNLEVVALLLEAGADSKNAALEDAAEHGHLAIVDFLLGAGAVLRRAGSIGKTALTLAAWGGHNAIVKSLLRAGFDLHTASLEETGLMEAAVRGHDAIVEMLLKAGANYDCTDCFGRAVLMEAAGKGHGAIVEMLLKAGANYDRADKFGRTALMEAAGKGHDAIVETLLKAGAKVNLRNELDETALMRAARGTHRGAVQHLLDHGADMHLVLNKASRDDGASHLMRYLIAKGASPTDVDAENRGQNVLHSLTDDGYDGTPPKREECLDIEGRMRGGRTPLLHAAEMGDSGYVTMLLQRGADITAKTNTGDTSLMLARKQLGEVKFAKKRLATIFALVPRCDLAEIEEKSQYGSTLLHEATHFCQLELFQHLIDRGVDLTSKTAGGYTAPAMARHYIAWCARYEQWVEREKLVDPWSLDDKERSALMKRQDFLEWFVKQQKCLQLIIDWFVERGAPGETSEEEMRAVLISDGGFDGEDDPWKSLSLLQARP</sequence>
<dbReference type="Pfam" id="PF24883">
    <property type="entry name" value="NPHP3_N"/>
    <property type="match status" value="1"/>
</dbReference>
<proteinExistence type="predicted"/>
<evidence type="ECO:0000313" key="6">
    <source>
        <dbReference type="Proteomes" id="UP000237631"/>
    </source>
</evidence>
<dbReference type="Gene3D" id="3.40.50.300">
    <property type="entry name" value="P-loop containing nucleotide triphosphate hydrolases"/>
    <property type="match status" value="1"/>
</dbReference>
<dbReference type="SUPFAM" id="SSF48403">
    <property type="entry name" value="Ankyrin repeat"/>
    <property type="match status" value="2"/>
</dbReference>
<evidence type="ECO:0000256" key="3">
    <source>
        <dbReference type="PROSITE-ProRule" id="PRU00023"/>
    </source>
</evidence>
<dbReference type="InterPro" id="IPR002110">
    <property type="entry name" value="Ankyrin_rpt"/>
</dbReference>
<dbReference type="PROSITE" id="PS50297">
    <property type="entry name" value="ANK_REP_REGION"/>
    <property type="match status" value="6"/>
</dbReference>
<dbReference type="Pfam" id="PF00023">
    <property type="entry name" value="Ank"/>
    <property type="match status" value="1"/>
</dbReference>
<reference evidence="6" key="1">
    <citation type="journal article" date="2017" name="bioRxiv">
        <title>Conservation of a gene cluster reveals novel cercosporin biosynthetic mechanisms and extends production to the genus Colletotrichum.</title>
        <authorList>
            <person name="de Jonge R."/>
            <person name="Ebert M.K."/>
            <person name="Huitt-Roehl C.R."/>
            <person name="Pal P."/>
            <person name="Suttle J.C."/>
            <person name="Spanner R.E."/>
            <person name="Neubauer J.D."/>
            <person name="Jurick W.M.II."/>
            <person name="Stott K.A."/>
            <person name="Secor G.A."/>
            <person name="Thomma B.P.H.J."/>
            <person name="Van de Peer Y."/>
            <person name="Townsend C.A."/>
            <person name="Bolton M.D."/>
        </authorList>
    </citation>
    <scope>NUCLEOTIDE SEQUENCE [LARGE SCALE GENOMIC DNA]</scope>
    <source>
        <strain evidence="6">CBS538.71</strain>
    </source>
</reference>
<dbReference type="SUPFAM" id="SSF52540">
    <property type="entry name" value="P-loop containing nucleoside triphosphate hydrolases"/>
    <property type="match status" value="1"/>
</dbReference>
<feature type="repeat" description="ANK" evidence="3">
    <location>
        <begin position="788"/>
        <end position="820"/>
    </location>
</feature>
<evidence type="ECO:0000313" key="5">
    <source>
        <dbReference type="EMBL" id="PPJ58385.1"/>
    </source>
</evidence>
<dbReference type="PROSITE" id="PS50088">
    <property type="entry name" value="ANK_REPEAT"/>
    <property type="match status" value="7"/>
</dbReference>
<feature type="domain" description="NACHT" evidence="4">
    <location>
        <begin position="261"/>
        <end position="404"/>
    </location>
</feature>
<organism evidence="5 6">
    <name type="scientific">Cercospora berteroae</name>
    <dbReference type="NCBI Taxonomy" id="357750"/>
    <lineage>
        <taxon>Eukaryota</taxon>
        <taxon>Fungi</taxon>
        <taxon>Dikarya</taxon>
        <taxon>Ascomycota</taxon>
        <taxon>Pezizomycotina</taxon>
        <taxon>Dothideomycetes</taxon>
        <taxon>Dothideomycetidae</taxon>
        <taxon>Mycosphaerellales</taxon>
        <taxon>Mycosphaerellaceae</taxon>
        <taxon>Cercospora</taxon>
    </lineage>
</organism>
<dbReference type="OrthoDB" id="3650614at2759"/>
<feature type="repeat" description="ANK" evidence="3">
    <location>
        <begin position="820"/>
        <end position="852"/>
    </location>
</feature>
<dbReference type="InterPro" id="IPR054471">
    <property type="entry name" value="GPIID_WHD"/>
</dbReference>
<evidence type="ECO:0000256" key="1">
    <source>
        <dbReference type="ARBA" id="ARBA00022737"/>
    </source>
</evidence>
<dbReference type="Pfam" id="PF12796">
    <property type="entry name" value="Ank_2"/>
    <property type="match status" value="2"/>
</dbReference>
<feature type="repeat" description="ANK" evidence="3">
    <location>
        <begin position="886"/>
        <end position="918"/>
    </location>
</feature>
<dbReference type="AlphaFoldDB" id="A0A2S6CF76"/>
<evidence type="ECO:0000259" key="4">
    <source>
        <dbReference type="PROSITE" id="PS50837"/>
    </source>
</evidence>
<accession>A0A2S6CF76</accession>
<evidence type="ECO:0000256" key="2">
    <source>
        <dbReference type="ARBA" id="ARBA00023043"/>
    </source>
</evidence>
<keyword evidence="2 3" id="KW-0040">ANK repeat</keyword>
<dbReference type="SMART" id="SM00248">
    <property type="entry name" value="ANK"/>
    <property type="match status" value="9"/>
</dbReference>
<feature type="repeat" description="ANK" evidence="3">
    <location>
        <begin position="853"/>
        <end position="885"/>
    </location>
</feature>
<comment type="caution">
    <text evidence="5">The sequence shown here is derived from an EMBL/GenBank/DDBJ whole genome shotgun (WGS) entry which is preliminary data.</text>
</comment>
<name>A0A2S6CF76_9PEZI</name>
<dbReference type="PROSITE" id="PS50837">
    <property type="entry name" value="NACHT"/>
    <property type="match status" value="1"/>
</dbReference>
<gene>
    <name evidence="5" type="ORF">CBER1_08073</name>
</gene>
<dbReference type="EMBL" id="PNEN01000460">
    <property type="protein sequence ID" value="PPJ58385.1"/>
    <property type="molecule type" value="Genomic_DNA"/>
</dbReference>
<dbReference type="InterPro" id="IPR036770">
    <property type="entry name" value="Ankyrin_rpt-contain_sf"/>
</dbReference>
<keyword evidence="1" id="KW-0677">Repeat</keyword>
<dbReference type="InterPro" id="IPR007111">
    <property type="entry name" value="NACHT_NTPase"/>
</dbReference>
<dbReference type="PANTHER" id="PTHR24166">
    <property type="entry name" value="ROLLING PEBBLES, ISOFORM B"/>
    <property type="match status" value="1"/>
</dbReference>
<dbReference type="PANTHER" id="PTHR24166:SF48">
    <property type="entry name" value="PROTEIN VAPYRIN"/>
    <property type="match status" value="1"/>
</dbReference>
<dbReference type="InterPro" id="IPR027417">
    <property type="entry name" value="P-loop_NTPase"/>
</dbReference>
<feature type="repeat" description="ANK" evidence="3">
    <location>
        <begin position="728"/>
        <end position="754"/>
    </location>
</feature>
<dbReference type="Pfam" id="PF22939">
    <property type="entry name" value="WHD_GPIID"/>
    <property type="match status" value="1"/>
</dbReference>
<feature type="repeat" description="ANK" evidence="3">
    <location>
        <begin position="1089"/>
        <end position="1121"/>
    </location>
</feature>
<dbReference type="Gene3D" id="1.25.40.20">
    <property type="entry name" value="Ankyrin repeat-containing domain"/>
    <property type="match status" value="4"/>
</dbReference>
<dbReference type="Proteomes" id="UP000237631">
    <property type="component" value="Unassembled WGS sequence"/>
</dbReference>
<dbReference type="STRING" id="357750.A0A2S6CF76"/>
<protein>
    <recommendedName>
        <fullName evidence="4">NACHT domain-containing protein</fullName>
    </recommendedName>
</protein>
<keyword evidence="6" id="KW-1185">Reference proteome</keyword>